<comment type="caution">
    <text evidence="10">The sequence shown here is derived from an EMBL/GenBank/DDBJ whole genome shotgun (WGS) entry which is preliminary data.</text>
</comment>
<keyword evidence="6" id="KW-0333">Golgi apparatus</keyword>
<dbReference type="Proteomes" id="UP000004095">
    <property type="component" value="Unassembled WGS sequence"/>
</dbReference>
<sequence length="496" mass="56416">MTAFIILSLYGLAMLLIFCYNAMQLQLAYSYWKFKRKAKQTVVQVPTSTSALPIVTVQLPIYNEKYVVQRLIDAVAALDYPQHKLEIQVLDDSTDETIDLIAERVAYWQQQGVWISHVRRPNREGFKAGALAYGLTHNKGKLIAIFDADFVPPTHFLKATVGAFANADIGMVQTRWEHLNEDYSLMTQLQAFGLNAHFTVEQVGRNAQGHLINFNGTAGVWRKQCIEDAGGWQSDTLTEDLDLSYRAQLKGWKFKYLEEVGTPAELPVAMNALKTQQFRWTKGAAECARKNLWKVLGAADLNLSTKMHALFHLLNSSMFVLVVLVSVLSLPLLFIKNAFVEYTQVFIYFSFFLTGTVFLGVFYWVSTSVKGLSKQRRQKYFFMRFPLFLAMYTGLSLHNALAVVEGLLGKKTPFIRTPKFNITKQQDQPWKSNQYLKNNISLLTVLEGVFMVYFLVGVGVGIYLHEYGLLPFHLMLAFGFGYICFYSVWHSLVNPA</sequence>
<keyword evidence="4 9" id="KW-0812">Transmembrane</keyword>
<accession>A1ZJE5</accession>
<feature type="transmembrane region" description="Helical" evidence="9">
    <location>
        <begin position="313"/>
        <end position="334"/>
    </location>
</feature>
<keyword evidence="5 9" id="KW-1133">Transmembrane helix</keyword>
<dbReference type="EMBL" id="AAWS01000010">
    <property type="protein sequence ID" value="EAY29681.1"/>
    <property type="molecule type" value="Genomic_DNA"/>
</dbReference>
<dbReference type="FunFam" id="3.90.550.10:FF:000057">
    <property type="entry name" value="Glycosyltransferase-like protein, family 2"/>
    <property type="match status" value="1"/>
</dbReference>
<feature type="transmembrane region" description="Helical" evidence="9">
    <location>
        <begin position="470"/>
        <end position="489"/>
    </location>
</feature>
<evidence type="ECO:0000256" key="8">
    <source>
        <dbReference type="ARBA" id="ARBA00023316"/>
    </source>
</evidence>
<protein>
    <submittedName>
        <fullName evidence="10">Glycosyltransferase</fullName>
    </submittedName>
</protein>
<evidence type="ECO:0000256" key="4">
    <source>
        <dbReference type="ARBA" id="ARBA00022692"/>
    </source>
</evidence>
<name>A1ZJE5_MICM2</name>
<dbReference type="GO" id="GO:0071555">
    <property type="term" value="P:cell wall organization"/>
    <property type="evidence" value="ECO:0007669"/>
    <property type="project" value="UniProtKB-KW"/>
</dbReference>
<gene>
    <name evidence="10" type="ORF">M23134_00565</name>
</gene>
<comment type="subcellular location">
    <subcellularLocation>
        <location evidence="1">Golgi apparatus membrane</location>
        <topology evidence="1">Multi-pass membrane protein</topology>
    </subcellularLocation>
</comment>
<keyword evidence="8" id="KW-0961">Cell wall biogenesis/degradation</keyword>
<keyword evidence="7 9" id="KW-0472">Membrane</keyword>
<keyword evidence="2" id="KW-0328">Glycosyltransferase</keyword>
<evidence type="ECO:0000313" key="10">
    <source>
        <dbReference type="EMBL" id="EAY29681.1"/>
    </source>
</evidence>
<dbReference type="eggNOG" id="COG1215">
    <property type="taxonomic scope" value="Bacteria"/>
</dbReference>
<evidence type="ECO:0000256" key="2">
    <source>
        <dbReference type="ARBA" id="ARBA00022676"/>
    </source>
</evidence>
<feature type="transmembrane region" description="Helical" evidence="9">
    <location>
        <begin position="385"/>
        <end position="404"/>
    </location>
</feature>
<feature type="transmembrane region" description="Helical" evidence="9">
    <location>
        <begin position="440"/>
        <end position="463"/>
    </location>
</feature>
<evidence type="ECO:0000256" key="7">
    <source>
        <dbReference type="ARBA" id="ARBA00023136"/>
    </source>
</evidence>
<feature type="transmembrane region" description="Helical" evidence="9">
    <location>
        <begin position="346"/>
        <end position="365"/>
    </location>
</feature>
<dbReference type="GO" id="GO:0016757">
    <property type="term" value="F:glycosyltransferase activity"/>
    <property type="evidence" value="ECO:0007669"/>
    <property type="project" value="UniProtKB-KW"/>
</dbReference>
<dbReference type="Pfam" id="PF13641">
    <property type="entry name" value="Glyco_tranf_2_3"/>
    <property type="match status" value="1"/>
</dbReference>
<evidence type="ECO:0000256" key="1">
    <source>
        <dbReference type="ARBA" id="ARBA00004653"/>
    </source>
</evidence>
<feature type="transmembrane region" description="Helical" evidence="9">
    <location>
        <begin position="6"/>
        <end position="29"/>
    </location>
</feature>
<keyword evidence="11" id="KW-1185">Reference proteome</keyword>
<dbReference type="OrthoDB" id="9806824at2"/>
<evidence type="ECO:0000313" key="11">
    <source>
        <dbReference type="Proteomes" id="UP000004095"/>
    </source>
</evidence>
<dbReference type="CDD" id="cd06437">
    <property type="entry name" value="CESA_CaSu_A2"/>
    <property type="match status" value="1"/>
</dbReference>
<evidence type="ECO:0000256" key="9">
    <source>
        <dbReference type="SAM" id="Phobius"/>
    </source>
</evidence>
<dbReference type="Gene3D" id="3.90.550.10">
    <property type="entry name" value="Spore Coat Polysaccharide Biosynthesis Protein SpsA, Chain A"/>
    <property type="match status" value="1"/>
</dbReference>
<dbReference type="InterPro" id="IPR029044">
    <property type="entry name" value="Nucleotide-diphossugar_trans"/>
</dbReference>
<evidence type="ECO:0000256" key="3">
    <source>
        <dbReference type="ARBA" id="ARBA00022679"/>
    </source>
</evidence>
<dbReference type="PANTHER" id="PTHR32044">
    <property type="entry name" value="GLUCOMANNAN 4-BETA-MANNOSYLTRANSFERASE 9"/>
    <property type="match status" value="1"/>
</dbReference>
<proteinExistence type="predicted"/>
<reference evidence="10 11" key="1">
    <citation type="submission" date="2007-01" db="EMBL/GenBank/DDBJ databases">
        <authorList>
            <person name="Haygood M."/>
            <person name="Podell S."/>
            <person name="Anderson C."/>
            <person name="Hopkinson B."/>
            <person name="Roe K."/>
            <person name="Barbeau K."/>
            <person name="Gaasterland T."/>
            <person name="Ferriera S."/>
            <person name="Johnson J."/>
            <person name="Kravitz S."/>
            <person name="Beeson K."/>
            <person name="Sutton G."/>
            <person name="Rogers Y.-H."/>
            <person name="Friedman R."/>
            <person name="Frazier M."/>
            <person name="Venter J.C."/>
        </authorList>
    </citation>
    <scope>NUCLEOTIDE SEQUENCE [LARGE SCALE GENOMIC DNA]</scope>
    <source>
        <strain evidence="10 11">ATCC 23134</strain>
    </source>
</reference>
<dbReference type="AlphaFoldDB" id="A1ZJE5"/>
<evidence type="ECO:0000256" key="6">
    <source>
        <dbReference type="ARBA" id="ARBA00023034"/>
    </source>
</evidence>
<dbReference type="SUPFAM" id="SSF53448">
    <property type="entry name" value="Nucleotide-diphospho-sugar transferases"/>
    <property type="match status" value="1"/>
</dbReference>
<organism evidence="10 11">
    <name type="scientific">Microscilla marina ATCC 23134</name>
    <dbReference type="NCBI Taxonomy" id="313606"/>
    <lineage>
        <taxon>Bacteria</taxon>
        <taxon>Pseudomonadati</taxon>
        <taxon>Bacteroidota</taxon>
        <taxon>Cytophagia</taxon>
        <taxon>Cytophagales</taxon>
        <taxon>Microscillaceae</taxon>
        <taxon>Microscilla</taxon>
    </lineage>
</organism>
<evidence type="ECO:0000256" key="5">
    <source>
        <dbReference type="ARBA" id="ARBA00022989"/>
    </source>
</evidence>
<dbReference type="PANTHER" id="PTHR32044:SF80">
    <property type="entry name" value="XYLOGLUCAN GLYCOSYLTRANSFERASE 2-RELATED"/>
    <property type="match status" value="1"/>
</dbReference>
<keyword evidence="3 10" id="KW-0808">Transferase</keyword>